<dbReference type="SUPFAM" id="SSF56935">
    <property type="entry name" value="Porins"/>
    <property type="match status" value="1"/>
</dbReference>
<accession>A0A518CAP6</accession>
<sequence length="485" mass="54782" precursor="true">MKTSWTCRALGICLGALAPALGYGQESIYSAPYAGAPTHQNTYEQPQQFYAAPEVPQALPAVDTVSAASYYNLLERVEKLEAEAAEEACKEVDILMKPTQKWTGRIHADYWHFPEDSELPNFIETDNVDQSPEDFLGFRRIRLGIQGNLSETMIYKSEFDFAQPNDMVIKDVYFGWDDLPFLHTVLIGNQKRPYGLDHLNSSRYNVFMERPFIVEAINQDARRVGAASYGLSDDQAWNWRYGAYIMNDLQGSGGQYTDNYQSEFAGRLANTIWYDETSGGRGYAHWAVSGTAAFPSSGGADRFRTRPEARSDERWIDTGVLGAANYQMIGLESVVNVGAFSFVGEYMAVHADRGAEPDTNFHGGYFYLAYWLTGEYSPWSRDSGTLDRPKPIENFWLVNRCDGCKSYGWGAWQVAARYSYCDFTDEDVFGGVGESVTFGLNWWWNPNAHWQLNYIQGRLSERVVSGVSTDAGWYQMIGCRFSVDF</sequence>
<keyword evidence="1" id="KW-0732">Signal</keyword>
<protein>
    <submittedName>
        <fullName evidence="2">Porin P</fullName>
    </submittedName>
</protein>
<gene>
    <name evidence="2" type="primary">oprP</name>
    <name evidence="2" type="ORF">Pan97_33520</name>
</gene>
<proteinExistence type="predicted"/>
<dbReference type="RefSeq" id="WP_165698800.1">
    <property type="nucleotide sequence ID" value="NZ_CP036289.1"/>
</dbReference>
<dbReference type="InterPro" id="IPR023614">
    <property type="entry name" value="Porin_dom_sf"/>
</dbReference>
<organism evidence="2 3">
    <name type="scientific">Bremerella volcania</name>
    <dbReference type="NCBI Taxonomy" id="2527984"/>
    <lineage>
        <taxon>Bacteria</taxon>
        <taxon>Pseudomonadati</taxon>
        <taxon>Planctomycetota</taxon>
        <taxon>Planctomycetia</taxon>
        <taxon>Pirellulales</taxon>
        <taxon>Pirellulaceae</taxon>
        <taxon>Bremerella</taxon>
    </lineage>
</organism>
<dbReference type="Gene3D" id="2.40.160.10">
    <property type="entry name" value="Porin"/>
    <property type="match status" value="1"/>
</dbReference>
<dbReference type="AlphaFoldDB" id="A0A518CAP6"/>
<name>A0A518CAP6_9BACT</name>
<feature type="chain" id="PRO_5021750578" evidence="1">
    <location>
        <begin position="19"/>
        <end position="485"/>
    </location>
</feature>
<dbReference type="Pfam" id="PF07396">
    <property type="entry name" value="Porin_O_P"/>
    <property type="match status" value="1"/>
</dbReference>
<dbReference type="KEGG" id="bvo:Pan97_33520"/>
<evidence type="ECO:0000313" key="2">
    <source>
        <dbReference type="EMBL" id="QDU76305.1"/>
    </source>
</evidence>
<evidence type="ECO:0000313" key="3">
    <source>
        <dbReference type="Proteomes" id="UP000318626"/>
    </source>
</evidence>
<evidence type="ECO:0000256" key="1">
    <source>
        <dbReference type="SAM" id="SignalP"/>
    </source>
</evidence>
<reference evidence="3" key="1">
    <citation type="submission" date="2019-02" db="EMBL/GenBank/DDBJ databases">
        <title>Deep-cultivation of Planctomycetes and their phenomic and genomic characterization uncovers novel biology.</title>
        <authorList>
            <person name="Wiegand S."/>
            <person name="Jogler M."/>
            <person name="Boedeker C."/>
            <person name="Pinto D."/>
            <person name="Vollmers J."/>
            <person name="Rivas-Marin E."/>
            <person name="Kohn T."/>
            <person name="Peeters S.H."/>
            <person name="Heuer A."/>
            <person name="Rast P."/>
            <person name="Oberbeckmann S."/>
            <person name="Bunk B."/>
            <person name="Jeske O."/>
            <person name="Meyerdierks A."/>
            <person name="Storesund J.E."/>
            <person name="Kallscheuer N."/>
            <person name="Luecker S."/>
            <person name="Lage O.M."/>
            <person name="Pohl T."/>
            <person name="Merkel B.J."/>
            <person name="Hornburger P."/>
            <person name="Mueller R.-W."/>
            <person name="Bruemmer F."/>
            <person name="Labrenz M."/>
            <person name="Spormann A.M."/>
            <person name="Op den Camp H."/>
            <person name="Overmann J."/>
            <person name="Amann R."/>
            <person name="Jetten M.S.M."/>
            <person name="Mascher T."/>
            <person name="Medema M.H."/>
            <person name="Devos D.P."/>
            <person name="Kaster A.-K."/>
            <person name="Ovreas L."/>
            <person name="Rohde M."/>
            <person name="Galperin M.Y."/>
            <person name="Jogler C."/>
        </authorList>
    </citation>
    <scope>NUCLEOTIDE SEQUENCE [LARGE SCALE GENOMIC DNA]</scope>
    <source>
        <strain evidence="3">Pan97</strain>
    </source>
</reference>
<feature type="signal peptide" evidence="1">
    <location>
        <begin position="1"/>
        <end position="18"/>
    </location>
</feature>
<keyword evidence="3" id="KW-1185">Reference proteome</keyword>
<dbReference type="InterPro" id="IPR010870">
    <property type="entry name" value="Porin_O/P"/>
</dbReference>
<dbReference type="EMBL" id="CP036289">
    <property type="protein sequence ID" value="QDU76305.1"/>
    <property type="molecule type" value="Genomic_DNA"/>
</dbReference>
<dbReference type="Proteomes" id="UP000318626">
    <property type="component" value="Chromosome"/>
</dbReference>